<dbReference type="GO" id="GO:0003677">
    <property type="term" value="F:DNA binding"/>
    <property type="evidence" value="ECO:0007669"/>
    <property type="project" value="InterPro"/>
</dbReference>
<dbReference type="EMBL" id="DXBJ01000046">
    <property type="protein sequence ID" value="HIZ58174.1"/>
    <property type="molecule type" value="Genomic_DNA"/>
</dbReference>
<dbReference type="Pfam" id="PF01381">
    <property type="entry name" value="HTH_3"/>
    <property type="match status" value="1"/>
</dbReference>
<feature type="non-terminal residue" evidence="2">
    <location>
        <position position="166"/>
    </location>
</feature>
<reference evidence="2" key="2">
    <citation type="submission" date="2021-04" db="EMBL/GenBank/DDBJ databases">
        <authorList>
            <person name="Gilroy R."/>
        </authorList>
    </citation>
    <scope>NUCLEOTIDE SEQUENCE</scope>
    <source>
        <strain evidence="2">ChiBcec16-3735</strain>
    </source>
</reference>
<reference evidence="2" key="1">
    <citation type="journal article" date="2021" name="PeerJ">
        <title>Extensive microbial diversity within the chicken gut microbiome revealed by metagenomics and culture.</title>
        <authorList>
            <person name="Gilroy R."/>
            <person name="Ravi A."/>
            <person name="Getino M."/>
            <person name="Pursley I."/>
            <person name="Horton D.L."/>
            <person name="Alikhan N.F."/>
            <person name="Baker D."/>
            <person name="Gharbi K."/>
            <person name="Hall N."/>
            <person name="Watson M."/>
            <person name="Adriaenssens E.M."/>
            <person name="Foster-Nyarko E."/>
            <person name="Jarju S."/>
            <person name="Secka A."/>
            <person name="Antonio M."/>
            <person name="Oren A."/>
            <person name="Chaudhuri R.R."/>
            <person name="La Ragione R."/>
            <person name="Hildebrand F."/>
            <person name="Pallen M.J."/>
        </authorList>
    </citation>
    <scope>NUCLEOTIDE SEQUENCE</scope>
    <source>
        <strain evidence="2">ChiBcec16-3735</strain>
    </source>
</reference>
<evidence type="ECO:0000259" key="1">
    <source>
        <dbReference type="PROSITE" id="PS50943"/>
    </source>
</evidence>
<dbReference type="InterPro" id="IPR010982">
    <property type="entry name" value="Lambda_DNA-bd_dom_sf"/>
</dbReference>
<dbReference type="Gene3D" id="1.10.260.40">
    <property type="entry name" value="lambda repressor-like DNA-binding domains"/>
    <property type="match status" value="1"/>
</dbReference>
<dbReference type="AlphaFoldDB" id="A0A9D2FFE4"/>
<sequence length="166" mass="18515">MVLCIRALWIYIRTHAKAQEVKKETAAVRRTLSETLKDHRTRCKMTQEFVAESLGVSRQAVSKWETGETDPTMSNLACWRSSTASPWPSCWKTSSNSPHQARASAWRFCAMLQGEPISACYAGQKFLPPGIPLGTKLSAEPRTRPCGLAYSQRSISLYVSRPSAHV</sequence>
<organism evidence="2 3">
    <name type="scientific">Candidatus Faecalibacterium gallistercoris</name>
    <dbReference type="NCBI Taxonomy" id="2838579"/>
    <lineage>
        <taxon>Bacteria</taxon>
        <taxon>Bacillati</taxon>
        <taxon>Bacillota</taxon>
        <taxon>Clostridia</taxon>
        <taxon>Eubacteriales</taxon>
        <taxon>Oscillospiraceae</taxon>
        <taxon>Faecalibacterium</taxon>
    </lineage>
</organism>
<gene>
    <name evidence="2" type="ORF">H9725_06300</name>
</gene>
<feature type="domain" description="HTH cro/C1-type" evidence="1">
    <location>
        <begin position="36"/>
        <end position="76"/>
    </location>
</feature>
<protein>
    <submittedName>
        <fullName evidence="2">Helix-turn-helix domain-containing protein</fullName>
    </submittedName>
</protein>
<dbReference type="PROSITE" id="PS50943">
    <property type="entry name" value="HTH_CROC1"/>
    <property type="match status" value="1"/>
</dbReference>
<name>A0A9D2FFE4_9FIRM</name>
<dbReference type="SUPFAM" id="SSF47413">
    <property type="entry name" value="lambda repressor-like DNA-binding domains"/>
    <property type="match status" value="1"/>
</dbReference>
<evidence type="ECO:0000313" key="2">
    <source>
        <dbReference type="EMBL" id="HIZ58174.1"/>
    </source>
</evidence>
<dbReference type="Proteomes" id="UP000824065">
    <property type="component" value="Unassembled WGS sequence"/>
</dbReference>
<dbReference type="SMART" id="SM00530">
    <property type="entry name" value="HTH_XRE"/>
    <property type="match status" value="1"/>
</dbReference>
<dbReference type="InterPro" id="IPR001387">
    <property type="entry name" value="Cro/C1-type_HTH"/>
</dbReference>
<accession>A0A9D2FFE4</accession>
<proteinExistence type="predicted"/>
<comment type="caution">
    <text evidence="2">The sequence shown here is derived from an EMBL/GenBank/DDBJ whole genome shotgun (WGS) entry which is preliminary data.</text>
</comment>
<evidence type="ECO:0000313" key="3">
    <source>
        <dbReference type="Proteomes" id="UP000824065"/>
    </source>
</evidence>
<dbReference type="CDD" id="cd00093">
    <property type="entry name" value="HTH_XRE"/>
    <property type="match status" value="1"/>
</dbReference>